<dbReference type="RefSeq" id="WP_011139765.1">
    <property type="nucleotide sequence ID" value="NC_005090.1"/>
</dbReference>
<dbReference type="EMBL" id="BX571662">
    <property type="protein sequence ID" value="CAE10983.1"/>
    <property type="molecule type" value="Genomic_DNA"/>
</dbReference>
<sequence length="568" mass="63922">MPNSLDIKTLLSLLRPHRRSILAGYLVALLALALSIPTPLFVPLLVDEVILGQKGWLTNLLSPLYADAPILFYVGMVLLIVTFLRLAYFGLHIWQYKIFTHLSKEVTLKLREKVLEKLQRSSIFEFERLGGGNISSRLINDLETIDSFIAITSGRFLLALLSLLGIGVVLLFIHVWLGLFILLLNPLVVLASRRIGQRVGLIKKEENRAIESFQAQIEEVFLLLAPIRVNNLSERFFGKIKEEAHRVRQVGEEYAWKSEAAARFSGTVFLVGYEIFRAASILMVAYSDLSIGLMLAVFGYLWFMMTPIQELISTQYAYYNAKASLGRINELLDLPEESTRLEAKASFPLSPLHLEVKNLSFAFPDSPLLFEGLSMEIKPKEKVALIGASGSGKSTLAHLLVGLCSPLKGEILYNGKNTQELGFEAIRERVFLLLQEPRLFNDTLHFNLTLGKECPQEEIQKAIEIAQLSPFIASLKEGLETPLGRLGARLSGGQRQRVMIARMILAKPQFVIFDESTSALDLETEERLHDLLLEHLRDTTALIIAHRPTTIKKANRIYQLKEGSLREF</sequence>
<dbReference type="KEGG" id="wsu:WS1980"/>
<dbReference type="CDD" id="cd07346">
    <property type="entry name" value="ABC_6TM_exporters"/>
    <property type="match status" value="1"/>
</dbReference>
<dbReference type="GO" id="GO:0005886">
    <property type="term" value="C:plasma membrane"/>
    <property type="evidence" value="ECO:0007669"/>
    <property type="project" value="UniProtKB-SubCell"/>
</dbReference>
<feature type="transmembrane region" description="Helical" evidence="7">
    <location>
        <begin position="156"/>
        <end position="184"/>
    </location>
</feature>
<dbReference type="PROSITE" id="PS50893">
    <property type="entry name" value="ABC_TRANSPORTER_2"/>
    <property type="match status" value="1"/>
</dbReference>
<dbReference type="PANTHER" id="PTHR43394:SF1">
    <property type="entry name" value="ATP-BINDING CASSETTE SUB-FAMILY B MEMBER 10, MITOCHONDRIAL"/>
    <property type="match status" value="1"/>
</dbReference>
<evidence type="ECO:0000256" key="7">
    <source>
        <dbReference type="SAM" id="Phobius"/>
    </source>
</evidence>
<dbReference type="Pfam" id="PF00005">
    <property type="entry name" value="ABC_tran"/>
    <property type="match status" value="1"/>
</dbReference>
<evidence type="ECO:0000259" key="9">
    <source>
        <dbReference type="PROSITE" id="PS50929"/>
    </source>
</evidence>
<dbReference type="GO" id="GO:0005524">
    <property type="term" value="F:ATP binding"/>
    <property type="evidence" value="ECO:0007669"/>
    <property type="project" value="UniProtKB-KW"/>
</dbReference>
<dbReference type="Gene3D" id="3.40.50.300">
    <property type="entry name" value="P-loop containing nucleotide triphosphate hydrolases"/>
    <property type="match status" value="1"/>
</dbReference>
<dbReference type="InterPro" id="IPR017871">
    <property type="entry name" value="ABC_transporter-like_CS"/>
</dbReference>
<keyword evidence="4 10" id="KW-0067">ATP-binding</keyword>
<feature type="transmembrane region" description="Helical" evidence="7">
    <location>
        <begin position="275"/>
        <end position="303"/>
    </location>
</feature>
<protein>
    <submittedName>
        <fullName evidence="10">ABC TRANSPORTER, ATP-BINDING PROTEIN</fullName>
    </submittedName>
</protein>
<keyword evidence="6 7" id="KW-0472">Membrane</keyword>
<dbReference type="InterPro" id="IPR039421">
    <property type="entry name" value="Type_1_exporter"/>
</dbReference>
<evidence type="ECO:0000256" key="1">
    <source>
        <dbReference type="ARBA" id="ARBA00004651"/>
    </source>
</evidence>
<name>Q7M7Z7_WOLSU</name>
<dbReference type="GO" id="GO:0015421">
    <property type="term" value="F:ABC-type oligopeptide transporter activity"/>
    <property type="evidence" value="ECO:0007669"/>
    <property type="project" value="TreeGrafter"/>
</dbReference>
<dbReference type="STRING" id="273121.WS1980"/>
<evidence type="ECO:0000313" key="10">
    <source>
        <dbReference type="EMBL" id="CAE10983.1"/>
    </source>
</evidence>
<evidence type="ECO:0000256" key="4">
    <source>
        <dbReference type="ARBA" id="ARBA00022840"/>
    </source>
</evidence>
<dbReference type="InterPro" id="IPR011527">
    <property type="entry name" value="ABC1_TM_dom"/>
</dbReference>
<dbReference type="InterPro" id="IPR003439">
    <property type="entry name" value="ABC_transporter-like_ATP-bd"/>
</dbReference>
<dbReference type="PROSITE" id="PS50929">
    <property type="entry name" value="ABC_TM1F"/>
    <property type="match status" value="1"/>
</dbReference>
<feature type="transmembrane region" description="Helical" evidence="7">
    <location>
        <begin position="70"/>
        <end position="94"/>
    </location>
</feature>
<dbReference type="PANTHER" id="PTHR43394">
    <property type="entry name" value="ATP-DEPENDENT PERMEASE MDL1, MITOCHONDRIAL"/>
    <property type="match status" value="1"/>
</dbReference>
<feature type="domain" description="ABC transmembrane type-1" evidence="9">
    <location>
        <begin position="26"/>
        <end position="320"/>
    </location>
</feature>
<evidence type="ECO:0000256" key="2">
    <source>
        <dbReference type="ARBA" id="ARBA00022692"/>
    </source>
</evidence>
<dbReference type="CDD" id="cd03228">
    <property type="entry name" value="ABCC_MRP_Like"/>
    <property type="match status" value="1"/>
</dbReference>
<evidence type="ECO:0000256" key="5">
    <source>
        <dbReference type="ARBA" id="ARBA00022989"/>
    </source>
</evidence>
<dbReference type="InterPro" id="IPR036640">
    <property type="entry name" value="ABC1_TM_sf"/>
</dbReference>
<feature type="domain" description="ABC transporter" evidence="8">
    <location>
        <begin position="354"/>
        <end position="568"/>
    </location>
</feature>
<keyword evidence="11" id="KW-1185">Reference proteome</keyword>
<comment type="subcellular location">
    <subcellularLocation>
        <location evidence="1">Cell membrane</location>
        <topology evidence="1">Multi-pass membrane protein</topology>
    </subcellularLocation>
</comment>
<evidence type="ECO:0000259" key="8">
    <source>
        <dbReference type="PROSITE" id="PS50893"/>
    </source>
</evidence>
<dbReference type="eggNOG" id="COG1132">
    <property type="taxonomic scope" value="Bacteria"/>
</dbReference>
<evidence type="ECO:0000256" key="6">
    <source>
        <dbReference type="ARBA" id="ARBA00023136"/>
    </source>
</evidence>
<keyword evidence="5 7" id="KW-1133">Transmembrane helix</keyword>
<dbReference type="GO" id="GO:0016887">
    <property type="term" value="F:ATP hydrolysis activity"/>
    <property type="evidence" value="ECO:0007669"/>
    <property type="project" value="InterPro"/>
</dbReference>
<dbReference type="SMART" id="SM00382">
    <property type="entry name" value="AAA"/>
    <property type="match status" value="1"/>
</dbReference>
<dbReference type="AlphaFoldDB" id="Q7M7Z7"/>
<evidence type="ECO:0000256" key="3">
    <source>
        <dbReference type="ARBA" id="ARBA00022741"/>
    </source>
</evidence>
<dbReference type="PROSITE" id="PS00211">
    <property type="entry name" value="ABC_TRANSPORTER_1"/>
    <property type="match status" value="1"/>
</dbReference>
<dbReference type="InterPro" id="IPR027417">
    <property type="entry name" value="P-loop_NTPase"/>
</dbReference>
<keyword evidence="3" id="KW-0547">Nucleotide-binding</keyword>
<dbReference type="Gene3D" id="1.20.1560.10">
    <property type="entry name" value="ABC transporter type 1, transmembrane domain"/>
    <property type="match status" value="1"/>
</dbReference>
<dbReference type="SUPFAM" id="SSF52540">
    <property type="entry name" value="P-loop containing nucleoside triphosphate hydrolases"/>
    <property type="match status" value="1"/>
</dbReference>
<gene>
    <name evidence="10" type="ordered locus">WS1980</name>
</gene>
<feature type="transmembrane region" description="Helical" evidence="7">
    <location>
        <begin position="21"/>
        <end position="46"/>
    </location>
</feature>
<reference evidence="10 11" key="1">
    <citation type="journal article" date="2003" name="Proc. Natl. Acad. Sci. U.S.A.">
        <title>Complete genome sequence and analysis of Wolinella succinogenes.</title>
        <authorList>
            <person name="Baar C."/>
            <person name="Eppinger M."/>
            <person name="Raddatz G."/>
            <person name="Simon JM."/>
            <person name="Lanz C."/>
            <person name="Klimmek O."/>
            <person name="Nandakumar R."/>
            <person name="Gross R."/>
            <person name="Rosinus A."/>
            <person name="Keller H."/>
            <person name="Jagtap P."/>
            <person name="Linke B."/>
            <person name="Meyer F."/>
            <person name="Lederer H."/>
            <person name="Schuster S.C."/>
        </authorList>
    </citation>
    <scope>NUCLEOTIDE SEQUENCE [LARGE SCALE GENOMIC DNA]</scope>
    <source>
        <strain evidence="11">ATCC 29543 / DSM 1740 / CCUG 13145 / JCM 31913 / LMG 7466 / NCTC 11488 / FDC 602W</strain>
    </source>
</reference>
<dbReference type="InterPro" id="IPR003593">
    <property type="entry name" value="AAA+_ATPase"/>
</dbReference>
<keyword evidence="2 7" id="KW-0812">Transmembrane</keyword>
<dbReference type="Pfam" id="PF00664">
    <property type="entry name" value="ABC_membrane"/>
    <property type="match status" value="1"/>
</dbReference>
<evidence type="ECO:0000313" key="11">
    <source>
        <dbReference type="Proteomes" id="UP000000422"/>
    </source>
</evidence>
<accession>Q7M7Z7</accession>
<proteinExistence type="predicted"/>
<dbReference type="SUPFAM" id="SSF90123">
    <property type="entry name" value="ABC transporter transmembrane region"/>
    <property type="match status" value="1"/>
</dbReference>
<dbReference type="Proteomes" id="UP000000422">
    <property type="component" value="Chromosome"/>
</dbReference>
<organism evidence="11">
    <name type="scientific">Wolinella succinogenes (strain ATCC 29543 / DSM 1740 / CCUG 13145 / JCM 31913 / LMG 7466 / NCTC 11488 / FDC 602W)</name>
    <name type="common">Vibrio succinogenes</name>
    <dbReference type="NCBI Taxonomy" id="273121"/>
    <lineage>
        <taxon>Bacteria</taxon>
        <taxon>Pseudomonadati</taxon>
        <taxon>Campylobacterota</taxon>
        <taxon>Epsilonproteobacteria</taxon>
        <taxon>Campylobacterales</taxon>
        <taxon>Helicobacteraceae</taxon>
        <taxon>Wolinella</taxon>
    </lineage>
</organism>
<dbReference type="HOGENOM" id="CLU_000604_84_3_7"/>